<keyword evidence="20" id="KW-1185">Reference proteome</keyword>
<dbReference type="CDD" id="cd16922">
    <property type="entry name" value="HATPase_EvgS-ArcB-TorS-like"/>
    <property type="match status" value="1"/>
</dbReference>
<feature type="domain" description="Response regulatory" evidence="16">
    <location>
        <begin position="653"/>
        <end position="771"/>
    </location>
</feature>
<dbReference type="SUPFAM" id="SSF55874">
    <property type="entry name" value="ATPase domain of HSP90 chaperone/DNA topoisomerase II/histidine kinase"/>
    <property type="match status" value="1"/>
</dbReference>
<dbReference type="SMART" id="SM00388">
    <property type="entry name" value="HisKA"/>
    <property type="match status" value="1"/>
</dbReference>
<evidence type="ECO:0000256" key="9">
    <source>
        <dbReference type="ARBA" id="ARBA00022840"/>
    </source>
</evidence>
<dbReference type="RefSeq" id="WP_394836414.1">
    <property type="nucleotide sequence ID" value="NZ_CP089929.1"/>
</dbReference>
<comment type="catalytic activity">
    <reaction evidence="1">
        <text>ATP + protein L-histidine = ADP + protein N-phospho-L-histidine.</text>
        <dbReference type="EC" id="2.7.13.3"/>
    </reaction>
</comment>
<dbReference type="PANTHER" id="PTHR43547:SF2">
    <property type="entry name" value="HYBRID SIGNAL TRANSDUCTION HISTIDINE KINASE C"/>
    <property type="match status" value="1"/>
</dbReference>
<protein>
    <recommendedName>
        <fullName evidence="3">histidine kinase</fullName>
        <ecNumber evidence="3">2.7.13.3</ecNumber>
    </recommendedName>
</protein>
<keyword evidence="8" id="KW-0418">Kinase</keyword>
<evidence type="ECO:0000256" key="10">
    <source>
        <dbReference type="ARBA" id="ARBA00022989"/>
    </source>
</evidence>
<dbReference type="EMBL" id="CP089983">
    <property type="protein sequence ID" value="WXB06757.1"/>
    <property type="molecule type" value="Genomic_DNA"/>
</dbReference>
<dbReference type="Gene3D" id="3.30.565.10">
    <property type="entry name" value="Histidine kinase-like ATPase, C-terminal domain"/>
    <property type="match status" value="1"/>
</dbReference>
<dbReference type="InterPro" id="IPR011006">
    <property type="entry name" value="CheY-like_superfamily"/>
</dbReference>
<evidence type="ECO:0000256" key="4">
    <source>
        <dbReference type="ARBA" id="ARBA00022553"/>
    </source>
</evidence>
<dbReference type="PRINTS" id="PR00344">
    <property type="entry name" value="BCTRLSENSOR"/>
</dbReference>
<reference evidence="19" key="1">
    <citation type="submission" date="2021-12" db="EMBL/GenBank/DDBJ databases">
        <title>Discovery of the Pendulisporaceae a myxobacterial family with distinct sporulation behavior and unique specialized metabolism.</title>
        <authorList>
            <person name="Garcia R."/>
            <person name="Popoff A."/>
            <person name="Bader C.D."/>
            <person name="Loehr J."/>
            <person name="Walesch S."/>
            <person name="Walt C."/>
            <person name="Boldt J."/>
            <person name="Bunk B."/>
            <person name="Haeckl F.J.F.P.J."/>
            <person name="Gunesch A.P."/>
            <person name="Birkelbach J."/>
            <person name="Nuebel U."/>
            <person name="Pietschmann T."/>
            <person name="Bach T."/>
            <person name="Mueller R."/>
        </authorList>
    </citation>
    <scope>NUCLEOTIDE SEQUENCE</scope>
    <source>
        <strain evidence="19">MSr11367</strain>
    </source>
</reference>
<keyword evidence="4 13" id="KW-0597">Phosphoprotein</keyword>
<dbReference type="SMART" id="SM00387">
    <property type="entry name" value="HATPase_c"/>
    <property type="match status" value="1"/>
</dbReference>
<evidence type="ECO:0000256" key="5">
    <source>
        <dbReference type="ARBA" id="ARBA00022679"/>
    </source>
</evidence>
<dbReference type="PROSITE" id="PS50113">
    <property type="entry name" value="PAC"/>
    <property type="match status" value="2"/>
</dbReference>
<evidence type="ECO:0000259" key="18">
    <source>
        <dbReference type="PROSITE" id="PS50113"/>
    </source>
</evidence>
<evidence type="ECO:0000259" key="17">
    <source>
        <dbReference type="PROSITE" id="PS50112"/>
    </source>
</evidence>
<evidence type="ECO:0000256" key="6">
    <source>
        <dbReference type="ARBA" id="ARBA00022692"/>
    </source>
</evidence>
<keyword evidence="9" id="KW-0067">ATP-binding</keyword>
<dbReference type="Pfam" id="PF02518">
    <property type="entry name" value="HATPase_c"/>
    <property type="match status" value="1"/>
</dbReference>
<dbReference type="InterPro" id="IPR000700">
    <property type="entry name" value="PAS-assoc_C"/>
</dbReference>
<dbReference type="Pfam" id="PF13493">
    <property type="entry name" value="DUF4118"/>
    <property type="match status" value="1"/>
</dbReference>
<feature type="transmembrane region" description="Helical" evidence="14">
    <location>
        <begin position="27"/>
        <end position="47"/>
    </location>
</feature>
<dbReference type="InterPro" id="IPR038318">
    <property type="entry name" value="KdpD_sf"/>
</dbReference>
<dbReference type="InterPro" id="IPR036097">
    <property type="entry name" value="HisK_dim/P_sf"/>
</dbReference>
<evidence type="ECO:0000256" key="3">
    <source>
        <dbReference type="ARBA" id="ARBA00012438"/>
    </source>
</evidence>
<dbReference type="SMART" id="SM00091">
    <property type="entry name" value="PAS"/>
    <property type="match status" value="2"/>
</dbReference>
<dbReference type="Pfam" id="PF13426">
    <property type="entry name" value="PAS_9"/>
    <property type="match status" value="1"/>
</dbReference>
<dbReference type="Pfam" id="PF00512">
    <property type="entry name" value="HisKA"/>
    <property type="match status" value="1"/>
</dbReference>
<dbReference type="Pfam" id="PF00072">
    <property type="entry name" value="Response_reg"/>
    <property type="match status" value="1"/>
</dbReference>
<feature type="domain" description="PAC" evidence="18">
    <location>
        <begin position="199"/>
        <end position="251"/>
    </location>
</feature>
<evidence type="ECO:0000256" key="14">
    <source>
        <dbReference type="SAM" id="Phobius"/>
    </source>
</evidence>
<dbReference type="InterPro" id="IPR004358">
    <property type="entry name" value="Sig_transdc_His_kin-like_C"/>
</dbReference>
<evidence type="ECO:0000259" key="15">
    <source>
        <dbReference type="PROSITE" id="PS50109"/>
    </source>
</evidence>
<evidence type="ECO:0000256" key="7">
    <source>
        <dbReference type="ARBA" id="ARBA00022741"/>
    </source>
</evidence>
<dbReference type="InterPro" id="IPR003594">
    <property type="entry name" value="HATPase_dom"/>
</dbReference>
<dbReference type="CDD" id="cd17580">
    <property type="entry name" value="REC_2_DhkD-like"/>
    <property type="match status" value="1"/>
</dbReference>
<dbReference type="EC" id="2.7.13.3" evidence="3"/>
<evidence type="ECO:0000259" key="16">
    <source>
        <dbReference type="PROSITE" id="PS50110"/>
    </source>
</evidence>
<evidence type="ECO:0000256" key="11">
    <source>
        <dbReference type="ARBA" id="ARBA00023012"/>
    </source>
</evidence>
<evidence type="ECO:0000256" key="2">
    <source>
        <dbReference type="ARBA" id="ARBA00004141"/>
    </source>
</evidence>
<dbReference type="SUPFAM" id="SSF52172">
    <property type="entry name" value="CheY-like"/>
    <property type="match status" value="1"/>
</dbReference>
<feature type="domain" description="PAS" evidence="17">
    <location>
        <begin position="252"/>
        <end position="325"/>
    </location>
</feature>
<sequence>MAHRTEALAAPSASQFRSPGARRRSTVGAYALVIAAIVAMTLLRLLLDSVLQGRAPYALYYLPILLAAWFGGVGPTLMAVLLSAASAWVFVVPREDTGYSASMIIFLLVSGAMVVLARAARARQEECEFLAAIVESSDDAIVTKDLNGVIRSWNPGAERLFHYVADEIVGRPVTTLIPPENEDEETRILERLRNGERIDHYETVRLAKGGRRLDVSLTISPVRGRYGELVGASKIARDISERKRAAEAIAAEREWLDRTLQSIGDAVIATDAHGKVVFLNPVAERLTGWASSDACGQGSDEVFRIVNENTRQTVESPITRVLRLGVVVGLANSTVLIAADGTERPIDDSGAPIVGSDGKLRGVVLVFRDISDRRRLEAERSVAVVERERLLESERAARGEAEQANRSKDEFIAMVSHELRTPLNAIKGWAELVKGDPADVDTVRHGIEVIERNSWSQEQLISDLLDMSRIISGKLRLDVRDIDLIAIINAAIETTRPAADARGISVDCSFDPSVASTTGDPSRLQQCVWNLLSNAIKFTPQGGRVAVHLRRSNSHVEICVTDNGIGIRPQFLPLVFERFRQIEPGTSKRSGGLGLGLAIVRQLIELHGGHARVESLGEGQGATFTLALPIRAVRTAAATHLESDVKVVLDHINVLLVEDDPDNREVLRKILEQHHASVSATASAREALEFLQKARPHILISDIGLPDIDGYELIRSIRRLDSREGGRIPAIALTAHASSQDRMKALRAGFQSHIAKPVDPRELVASIASLAGLVVP</sequence>
<dbReference type="Proteomes" id="UP001374803">
    <property type="component" value="Chromosome"/>
</dbReference>
<dbReference type="Pfam" id="PF00989">
    <property type="entry name" value="PAS"/>
    <property type="match status" value="1"/>
</dbReference>
<feature type="domain" description="Histidine kinase" evidence="15">
    <location>
        <begin position="414"/>
        <end position="632"/>
    </location>
</feature>
<dbReference type="CDD" id="cd00130">
    <property type="entry name" value="PAS"/>
    <property type="match status" value="2"/>
</dbReference>
<dbReference type="Gene3D" id="1.10.287.130">
    <property type="match status" value="1"/>
</dbReference>
<dbReference type="InterPro" id="IPR003661">
    <property type="entry name" value="HisK_dim/P_dom"/>
</dbReference>
<organism evidence="19 20">
    <name type="scientific">Pendulispora rubella</name>
    <dbReference type="NCBI Taxonomy" id="2741070"/>
    <lineage>
        <taxon>Bacteria</taxon>
        <taxon>Pseudomonadati</taxon>
        <taxon>Myxococcota</taxon>
        <taxon>Myxococcia</taxon>
        <taxon>Myxococcales</taxon>
        <taxon>Sorangiineae</taxon>
        <taxon>Pendulisporaceae</taxon>
        <taxon>Pendulispora</taxon>
    </lineage>
</organism>
<accession>A0ABZ2L758</accession>
<feature type="domain" description="PAC" evidence="18">
    <location>
        <begin position="330"/>
        <end position="382"/>
    </location>
</feature>
<dbReference type="NCBIfam" id="TIGR00229">
    <property type="entry name" value="sensory_box"/>
    <property type="match status" value="2"/>
</dbReference>
<feature type="domain" description="PAS" evidence="17">
    <location>
        <begin position="126"/>
        <end position="196"/>
    </location>
</feature>
<dbReference type="Gene3D" id="1.20.120.620">
    <property type="entry name" value="Backbone structure of the membrane domain of e. Coli histidine kinase receptor kdpd"/>
    <property type="match status" value="1"/>
</dbReference>
<dbReference type="SUPFAM" id="SSF55785">
    <property type="entry name" value="PYP-like sensor domain (PAS domain)"/>
    <property type="match status" value="2"/>
</dbReference>
<gene>
    <name evidence="19" type="ORF">LVJ94_05855</name>
</gene>
<feature type="transmembrane region" description="Helical" evidence="14">
    <location>
        <begin position="59"/>
        <end position="91"/>
    </location>
</feature>
<keyword evidence="6 14" id="KW-0812">Transmembrane</keyword>
<evidence type="ECO:0000256" key="8">
    <source>
        <dbReference type="ARBA" id="ARBA00022777"/>
    </source>
</evidence>
<feature type="transmembrane region" description="Helical" evidence="14">
    <location>
        <begin position="97"/>
        <end position="116"/>
    </location>
</feature>
<evidence type="ECO:0000313" key="19">
    <source>
        <dbReference type="EMBL" id="WXB06757.1"/>
    </source>
</evidence>
<dbReference type="Gene3D" id="3.40.50.2300">
    <property type="match status" value="1"/>
</dbReference>
<name>A0ABZ2L758_9BACT</name>
<dbReference type="PANTHER" id="PTHR43547">
    <property type="entry name" value="TWO-COMPONENT HISTIDINE KINASE"/>
    <property type="match status" value="1"/>
</dbReference>
<keyword evidence="5" id="KW-0808">Transferase</keyword>
<keyword evidence="7" id="KW-0547">Nucleotide-binding</keyword>
<dbReference type="InterPro" id="IPR001610">
    <property type="entry name" value="PAC"/>
</dbReference>
<comment type="subcellular location">
    <subcellularLocation>
        <location evidence="2">Membrane</location>
        <topology evidence="2">Multi-pass membrane protein</topology>
    </subcellularLocation>
</comment>
<keyword evidence="11" id="KW-0902">Two-component regulatory system</keyword>
<dbReference type="SMART" id="SM00086">
    <property type="entry name" value="PAC"/>
    <property type="match status" value="2"/>
</dbReference>
<dbReference type="InterPro" id="IPR013767">
    <property type="entry name" value="PAS_fold"/>
</dbReference>
<dbReference type="PROSITE" id="PS50109">
    <property type="entry name" value="HIS_KIN"/>
    <property type="match status" value="1"/>
</dbReference>
<evidence type="ECO:0000256" key="1">
    <source>
        <dbReference type="ARBA" id="ARBA00000085"/>
    </source>
</evidence>
<proteinExistence type="predicted"/>
<dbReference type="InterPro" id="IPR000014">
    <property type="entry name" value="PAS"/>
</dbReference>
<keyword evidence="10 14" id="KW-1133">Transmembrane helix</keyword>
<evidence type="ECO:0000256" key="12">
    <source>
        <dbReference type="ARBA" id="ARBA00023136"/>
    </source>
</evidence>
<dbReference type="SMART" id="SM00448">
    <property type="entry name" value="REC"/>
    <property type="match status" value="1"/>
</dbReference>
<dbReference type="InterPro" id="IPR035965">
    <property type="entry name" value="PAS-like_dom_sf"/>
</dbReference>
<feature type="modified residue" description="4-aspartylphosphate" evidence="13">
    <location>
        <position position="702"/>
    </location>
</feature>
<dbReference type="InterPro" id="IPR005467">
    <property type="entry name" value="His_kinase_dom"/>
</dbReference>
<dbReference type="CDD" id="cd00082">
    <property type="entry name" value="HisKA"/>
    <property type="match status" value="1"/>
</dbReference>
<evidence type="ECO:0000256" key="13">
    <source>
        <dbReference type="PROSITE-ProRule" id="PRU00169"/>
    </source>
</evidence>
<evidence type="ECO:0000313" key="20">
    <source>
        <dbReference type="Proteomes" id="UP001374803"/>
    </source>
</evidence>
<keyword evidence="12 14" id="KW-0472">Membrane</keyword>
<dbReference type="PROSITE" id="PS50112">
    <property type="entry name" value="PAS"/>
    <property type="match status" value="2"/>
</dbReference>
<dbReference type="SUPFAM" id="SSF47384">
    <property type="entry name" value="Homodimeric domain of signal transducing histidine kinase"/>
    <property type="match status" value="1"/>
</dbReference>
<dbReference type="PROSITE" id="PS50110">
    <property type="entry name" value="RESPONSE_REGULATORY"/>
    <property type="match status" value="1"/>
</dbReference>
<dbReference type="InterPro" id="IPR025201">
    <property type="entry name" value="KdpD_TM"/>
</dbReference>
<dbReference type="Gene3D" id="3.30.450.20">
    <property type="entry name" value="PAS domain"/>
    <property type="match status" value="2"/>
</dbReference>
<dbReference type="InterPro" id="IPR036890">
    <property type="entry name" value="HATPase_C_sf"/>
</dbReference>
<dbReference type="InterPro" id="IPR001789">
    <property type="entry name" value="Sig_transdc_resp-reg_receiver"/>
</dbReference>